<dbReference type="SUPFAM" id="SSF56601">
    <property type="entry name" value="beta-lactamase/transpeptidase-like"/>
    <property type="match status" value="1"/>
</dbReference>
<protein>
    <submittedName>
        <fullName evidence="2">Serine hydrolase</fullName>
    </submittedName>
</protein>
<gene>
    <name evidence="2" type="ORF">GF068_28675</name>
</gene>
<evidence type="ECO:0000313" key="3">
    <source>
        <dbReference type="Proteomes" id="UP000440224"/>
    </source>
</evidence>
<sequence length="512" mass="54148">MATEHGPGVVPAHDTYRAPPRSASPWDLHGPFSLDGGIMKQLAFAALFSSILVTPALSFATASSSTRPYVLQYGSSPGQVNMDACTLDAASDHVRDVVNAGVIDGAVLLVARHGKVVLHRAYGRRDGNFAGPAAENPSMSRDAIFDLQSITKTFTAYIAVDLHDQGLLDLSAPVANYLPEFNTPEKSGVLVRDLVRFTSGHSIDAAASLVGDPDPWGTMLAEGLVATPGTMVFYSDIGYRLLGRVLEAAGGLPLDELVQERLTGPLGMKDTAWQPLVNMPSKALRFAGTGYSSVRETNGAPRYLRGETADEQDAWIESHTHAATGCDGAFSTAWDLALFGQMFLNRGARVVGYPGWGYCTPWMWTCDIELLASPALVEATIDLQTKDASGAPLGIHGATSSWLDDLLFANKSYGWELADADPGAHVVTGLYASPSAVSKIGGAGTFLTVDPDPSRDLVVVLLTNHGLPSFVGPDGIQVDGSGNLIWPGYENMLNGIAPNIVNDLVQLAITGP</sequence>
<keyword evidence="3" id="KW-1185">Reference proteome</keyword>
<dbReference type="Proteomes" id="UP000440224">
    <property type="component" value="Unassembled WGS sequence"/>
</dbReference>
<dbReference type="InterPro" id="IPR001466">
    <property type="entry name" value="Beta-lactam-related"/>
</dbReference>
<evidence type="ECO:0000313" key="2">
    <source>
        <dbReference type="EMBL" id="MRG95864.1"/>
    </source>
</evidence>
<dbReference type="Gene3D" id="3.40.710.10">
    <property type="entry name" value="DD-peptidase/beta-lactamase superfamily"/>
    <property type="match status" value="1"/>
</dbReference>
<dbReference type="AlphaFoldDB" id="A0A6N7Q0Q2"/>
<dbReference type="EMBL" id="WJIE01000009">
    <property type="protein sequence ID" value="MRG95864.1"/>
    <property type="molecule type" value="Genomic_DNA"/>
</dbReference>
<dbReference type="OrthoDB" id="113033at2"/>
<dbReference type="PANTHER" id="PTHR43283:SF7">
    <property type="entry name" value="BETA-LACTAMASE-RELATED DOMAIN-CONTAINING PROTEIN"/>
    <property type="match status" value="1"/>
</dbReference>
<feature type="domain" description="Beta-lactamase-related" evidence="1">
    <location>
        <begin position="92"/>
        <end position="468"/>
    </location>
</feature>
<accession>A0A6N7Q0Q2</accession>
<dbReference type="Pfam" id="PF00144">
    <property type="entry name" value="Beta-lactamase"/>
    <property type="match status" value="1"/>
</dbReference>
<organism evidence="2 3">
    <name type="scientific">Polyangium spumosum</name>
    <dbReference type="NCBI Taxonomy" id="889282"/>
    <lineage>
        <taxon>Bacteria</taxon>
        <taxon>Pseudomonadati</taxon>
        <taxon>Myxococcota</taxon>
        <taxon>Polyangia</taxon>
        <taxon>Polyangiales</taxon>
        <taxon>Polyangiaceae</taxon>
        <taxon>Polyangium</taxon>
    </lineage>
</organism>
<name>A0A6N7Q0Q2_9BACT</name>
<dbReference type="InterPro" id="IPR050789">
    <property type="entry name" value="Diverse_Enzym_Activities"/>
</dbReference>
<proteinExistence type="predicted"/>
<dbReference type="PANTHER" id="PTHR43283">
    <property type="entry name" value="BETA-LACTAMASE-RELATED"/>
    <property type="match status" value="1"/>
</dbReference>
<keyword evidence="2" id="KW-0378">Hydrolase</keyword>
<evidence type="ECO:0000259" key="1">
    <source>
        <dbReference type="Pfam" id="PF00144"/>
    </source>
</evidence>
<reference evidence="2 3" key="1">
    <citation type="submission" date="2019-10" db="EMBL/GenBank/DDBJ databases">
        <title>A soil myxobacterium in the family Polyangiaceae.</title>
        <authorList>
            <person name="Li Y."/>
            <person name="Wang J."/>
        </authorList>
    </citation>
    <scope>NUCLEOTIDE SEQUENCE [LARGE SCALE GENOMIC DNA]</scope>
    <source>
        <strain evidence="2 3">DSM 14734</strain>
    </source>
</reference>
<dbReference type="InterPro" id="IPR012338">
    <property type="entry name" value="Beta-lactam/transpept-like"/>
</dbReference>
<comment type="caution">
    <text evidence="2">The sequence shown here is derived from an EMBL/GenBank/DDBJ whole genome shotgun (WGS) entry which is preliminary data.</text>
</comment>
<dbReference type="GO" id="GO:0016787">
    <property type="term" value="F:hydrolase activity"/>
    <property type="evidence" value="ECO:0007669"/>
    <property type="project" value="UniProtKB-KW"/>
</dbReference>